<dbReference type="Proteomes" id="UP001610063">
    <property type="component" value="Unassembled WGS sequence"/>
</dbReference>
<dbReference type="PROSITE" id="PS51352">
    <property type="entry name" value="THIOREDOXIN_2"/>
    <property type="match status" value="1"/>
</dbReference>
<keyword evidence="15" id="KW-1185">Reference proteome</keyword>
<dbReference type="CDD" id="cd03017">
    <property type="entry name" value="PRX_BCP"/>
    <property type="match status" value="1"/>
</dbReference>
<dbReference type="Gene3D" id="3.40.30.10">
    <property type="entry name" value="Glutaredoxin"/>
    <property type="match status" value="1"/>
</dbReference>
<evidence type="ECO:0000256" key="3">
    <source>
        <dbReference type="ARBA" id="ARBA00013017"/>
    </source>
</evidence>
<keyword evidence="6 14" id="KW-0560">Oxidoreductase</keyword>
<evidence type="ECO:0000259" key="13">
    <source>
        <dbReference type="PROSITE" id="PS51352"/>
    </source>
</evidence>
<proteinExistence type="inferred from homology"/>
<comment type="subunit">
    <text evidence="2">Monomer.</text>
</comment>
<sequence length="154" mass="16995">MNKGLKIGDDIPEVTLKDQEGHLIDLTAFKGKHSLVVYFYPKDDTPGCTLEACSFRDRYDEFEEAGAKVIGISGDSVGSHSRFASRHGLNFMLLSDINRVAEKEFGVPRNLLGLLPGRVTYVFNKEGKLVSTFSSAVKATRHIKESLKALSTCQ</sequence>
<keyword evidence="5" id="KW-0049">Antioxidant</keyword>
<dbReference type="InterPro" id="IPR000866">
    <property type="entry name" value="AhpC/TSA"/>
</dbReference>
<gene>
    <name evidence="14" type="ORF">ACHKAR_02985</name>
</gene>
<feature type="domain" description="Thioredoxin" evidence="13">
    <location>
        <begin position="5"/>
        <end position="154"/>
    </location>
</feature>
<dbReference type="EC" id="1.11.1.24" evidence="3"/>
<comment type="caution">
    <text evidence="14">The sequence shown here is derived from an EMBL/GenBank/DDBJ whole genome shotgun (WGS) entry which is preliminary data.</text>
</comment>
<evidence type="ECO:0000256" key="6">
    <source>
        <dbReference type="ARBA" id="ARBA00023002"/>
    </source>
</evidence>
<dbReference type="GO" id="GO:0140824">
    <property type="term" value="F:thioredoxin-dependent peroxiredoxin activity"/>
    <property type="evidence" value="ECO:0007669"/>
    <property type="project" value="UniProtKB-EC"/>
</dbReference>
<accession>A0ABW7N471</accession>
<reference evidence="14 15" key="1">
    <citation type="journal article" date="2013" name="Int. J. Syst. Evol. Microbiol.">
        <title>Marinoscillum luteum sp. nov., isolated from marine sediment.</title>
        <authorList>
            <person name="Cha I.T."/>
            <person name="Park S.J."/>
            <person name="Kim S.J."/>
            <person name="Kim J.G."/>
            <person name="Jung M.Y."/>
            <person name="Shin K.S."/>
            <person name="Kwon K.K."/>
            <person name="Yang S.H."/>
            <person name="Seo Y.S."/>
            <person name="Rhee S.K."/>
        </authorList>
    </citation>
    <scope>NUCLEOTIDE SEQUENCE [LARGE SCALE GENOMIC DNA]</scope>
    <source>
        <strain evidence="14 15">KCTC 23939</strain>
    </source>
</reference>
<dbReference type="RefSeq" id="WP_395416110.1">
    <property type="nucleotide sequence ID" value="NZ_JBIPKE010000011.1"/>
</dbReference>
<evidence type="ECO:0000313" key="15">
    <source>
        <dbReference type="Proteomes" id="UP001610063"/>
    </source>
</evidence>
<name>A0ABW7N471_9BACT</name>
<evidence type="ECO:0000256" key="11">
    <source>
        <dbReference type="ARBA" id="ARBA00042639"/>
    </source>
</evidence>
<dbReference type="InterPro" id="IPR024706">
    <property type="entry name" value="Peroxiredoxin_AhpC-typ"/>
</dbReference>
<dbReference type="SUPFAM" id="SSF52833">
    <property type="entry name" value="Thioredoxin-like"/>
    <property type="match status" value="1"/>
</dbReference>
<evidence type="ECO:0000256" key="10">
    <source>
        <dbReference type="ARBA" id="ARBA00038489"/>
    </source>
</evidence>
<evidence type="ECO:0000256" key="12">
    <source>
        <dbReference type="ARBA" id="ARBA00049091"/>
    </source>
</evidence>
<keyword evidence="8" id="KW-0676">Redox-active center</keyword>
<dbReference type="InterPro" id="IPR050924">
    <property type="entry name" value="Peroxiredoxin_BCP/PrxQ"/>
</dbReference>
<evidence type="ECO:0000256" key="8">
    <source>
        <dbReference type="ARBA" id="ARBA00023284"/>
    </source>
</evidence>
<evidence type="ECO:0000256" key="9">
    <source>
        <dbReference type="ARBA" id="ARBA00032824"/>
    </source>
</evidence>
<evidence type="ECO:0000313" key="14">
    <source>
        <dbReference type="EMBL" id="MFH6982383.1"/>
    </source>
</evidence>
<evidence type="ECO:0000256" key="1">
    <source>
        <dbReference type="ARBA" id="ARBA00003330"/>
    </source>
</evidence>
<dbReference type="PANTHER" id="PTHR42801:SF4">
    <property type="entry name" value="AHPC_TSA FAMILY PROTEIN"/>
    <property type="match status" value="1"/>
</dbReference>
<keyword evidence="4 14" id="KW-0575">Peroxidase</keyword>
<dbReference type="Pfam" id="PF00578">
    <property type="entry name" value="AhpC-TSA"/>
    <property type="match status" value="1"/>
</dbReference>
<dbReference type="InterPro" id="IPR036249">
    <property type="entry name" value="Thioredoxin-like_sf"/>
</dbReference>
<comment type="similarity">
    <text evidence="10">Belongs to the peroxiredoxin family. BCP/PrxQ subfamily.</text>
</comment>
<evidence type="ECO:0000256" key="2">
    <source>
        <dbReference type="ARBA" id="ARBA00011245"/>
    </source>
</evidence>
<evidence type="ECO:0000256" key="7">
    <source>
        <dbReference type="ARBA" id="ARBA00023157"/>
    </source>
</evidence>
<evidence type="ECO:0000256" key="5">
    <source>
        <dbReference type="ARBA" id="ARBA00022862"/>
    </source>
</evidence>
<comment type="function">
    <text evidence="1">Thiol-specific peroxidase that catalyzes the reduction of hydrogen peroxide and organic hydroperoxides to water and alcohols, respectively. Plays a role in cell protection against oxidative stress by detoxifying peroxides and as sensor of hydrogen peroxide-mediated signaling events.</text>
</comment>
<dbReference type="PANTHER" id="PTHR42801">
    <property type="entry name" value="THIOREDOXIN-DEPENDENT PEROXIDE REDUCTASE"/>
    <property type="match status" value="1"/>
</dbReference>
<organism evidence="14 15">
    <name type="scientific">Marinoscillum luteum</name>
    <dbReference type="NCBI Taxonomy" id="861051"/>
    <lineage>
        <taxon>Bacteria</taxon>
        <taxon>Pseudomonadati</taxon>
        <taxon>Bacteroidota</taxon>
        <taxon>Cytophagia</taxon>
        <taxon>Cytophagales</taxon>
        <taxon>Reichenbachiellaceae</taxon>
        <taxon>Marinoscillum</taxon>
    </lineage>
</organism>
<dbReference type="InterPro" id="IPR013766">
    <property type="entry name" value="Thioredoxin_domain"/>
</dbReference>
<dbReference type="PIRSF" id="PIRSF000239">
    <property type="entry name" value="AHPC"/>
    <property type="match status" value="1"/>
</dbReference>
<protein>
    <recommendedName>
        <fullName evidence="3">thioredoxin-dependent peroxiredoxin</fullName>
        <ecNumber evidence="3">1.11.1.24</ecNumber>
    </recommendedName>
    <alternativeName>
        <fullName evidence="9">Thioredoxin peroxidase</fullName>
    </alternativeName>
    <alternativeName>
        <fullName evidence="11">Thioredoxin-dependent peroxiredoxin Bcp</fullName>
    </alternativeName>
</protein>
<dbReference type="EMBL" id="JBIPKE010000011">
    <property type="protein sequence ID" value="MFH6982383.1"/>
    <property type="molecule type" value="Genomic_DNA"/>
</dbReference>
<comment type="catalytic activity">
    <reaction evidence="12">
        <text>a hydroperoxide + [thioredoxin]-dithiol = an alcohol + [thioredoxin]-disulfide + H2O</text>
        <dbReference type="Rhea" id="RHEA:62620"/>
        <dbReference type="Rhea" id="RHEA-COMP:10698"/>
        <dbReference type="Rhea" id="RHEA-COMP:10700"/>
        <dbReference type="ChEBI" id="CHEBI:15377"/>
        <dbReference type="ChEBI" id="CHEBI:29950"/>
        <dbReference type="ChEBI" id="CHEBI:30879"/>
        <dbReference type="ChEBI" id="CHEBI:35924"/>
        <dbReference type="ChEBI" id="CHEBI:50058"/>
        <dbReference type="EC" id="1.11.1.24"/>
    </reaction>
</comment>
<evidence type="ECO:0000256" key="4">
    <source>
        <dbReference type="ARBA" id="ARBA00022559"/>
    </source>
</evidence>
<keyword evidence="7" id="KW-1015">Disulfide bond</keyword>